<reference evidence="1" key="1">
    <citation type="journal article" date="2023" name="Insect Mol. Biol.">
        <title>Genome sequencing provides insights into the evolution of gene families encoding plant cell wall-degrading enzymes in longhorned beetles.</title>
        <authorList>
            <person name="Shin N.R."/>
            <person name="Okamura Y."/>
            <person name="Kirsch R."/>
            <person name="Pauchet Y."/>
        </authorList>
    </citation>
    <scope>NUCLEOTIDE SEQUENCE</scope>
    <source>
        <strain evidence="1">RBIC_L_NR</strain>
    </source>
</reference>
<accession>A0AAV8WVT3</accession>
<sequence length="66" mass="7681">MVCINCFVIYNHNVITHGGKPVARDKYMQDLHVRLTQSWQSSCLAQNPRISIPLRRMIEELLGEKQ</sequence>
<comment type="caution">
    <text evidence="1">The sequence shown here is derived from an EMBL/GenBank/DDBJ whole genome shotgun (WGS) entry which is preliminary data.</text>
</comment>
<evidence type="ECO:0000313" key="1">
    <source>
        <dbReference type="EMBL" id="KAJ8930719.1"/>
    </source>
</evidence>
<organism evidence="1 2">
    <name type="scientific">Rhamnusium bicolor</name>
    <dbReference type="NCBI Taxonomy" id="1586634"/>
    <lineage>
        <taxon>Eukaryota</taxon>
        <taxon>Metazoa</taxon>
        <taxon>Ecdysozoa</taxon>
        <taxon>Arthropoda</taxon>
        <taxon>Hexapoda</taxon>
        <taxon>Insecta</taxon>
        <taxon>Pterygota</taxon>
        <taxon>Neoptera</taxon>
        <taxon>Endopterygota</taxon>
        <taxon>Coleoptera</taxon>
        <taxon>Polyphaga</taxon>
        <taxon>Cucujiformia</taxon>
        <taxon>Chrysomeloidea</taxon>
        <taxon>Cerambycidae</taxon>
        <taxon>Lepturinae</taxon>
        <taxon>Rhagiini</taxon>
        <taxon>Rhamnusium</taxon>
    </lineage>
</organism>
<name>A0AAV8WVT3_9CUCU</name>
<evidence type="ECO:0000313" key="2">
    <source>
        <dbReference type="Proteomes" id="UP001162156"/>
    </source>
</evidence>
<dbReference type="EMBL" id="JANEYF010004573">
    <property type="protein sequence ID" value="KAJ8930719.1"/>
    <property type="molecule type" value="Genomic_DNA"/>
</dbReference>
<dbReference type="Proteomes" id="UP001162156">
    <property type="component" value="Unassembled WGS sequence"/>
</dbReference>
<keyword evidence="2" id="KW-1185">Reference proteome</keyword>
<protein>
    <submittedName>
        <fullName evidence="1">Uncharacterized protein</fullName>
    </submittedName>
</protein>
<dbReference type="AlphaFoldDB" id="A0AAV8WVT3"/>
<gene>
    <name evidence="1" type="ORF">NQ314_016446</name>
</gene>
<proteinExistence type="predicted"/>